<dbReference type="EMBL" id="JAOPKC010000007">
    <property type="protein sequence ID" value="MCU4718088.1"/>
    <property type="molecule type" value="Genomic_DNA"/>
</dbReference>
<organism evidence="3 5">
    <name type="scientific">Halapricum hydrolyticum</name>
    <dbReference type="NCBI Taxonomy" id="2979991"/>
    <lineage>
        <taxon>Archaea</taxon>
        <taxon>Methanobacteriati</taxon>
        <taxon>Methanobacteriota</taxon>
        <taxon>Stenosarchaea group</taxon>
        <taxon>Halobacteria</taxon>
        <taxon>Halobacteriales</taxon>
        <taxon>Haloarculaceae</taxon>
        <taxon>Halapricum</taxon>
    </lineage>
</organism>
<comment type="caution">
    <text evidence="3">The sequence shown here is derived from an EMBL/GenBank/DDBJ whole genome shotgun (WGS) entry which is preliminary data.</text>
</comment>
<evidence type="ECO:0000313" key="3">
    <source>
        <dbReference type="EMBL" id="MCU4727404.1"/>
    </source>
</evidence>
<name>A0AAE3ICV6_9EURY</name>
<keyword evidence="1" id="KW-1133">Transmembrane helix</keyword>
<dbReference type="EMBL" id="JAOPKD010000009">
    <property type="protein sequence ID" value="MCU4727404.1"/>
    <property type="molecule type" value="Genomic_DNA"/>
</dbReference>
<evidence type="ECO:0000313" key="4">
    <source>
        <dbReference type="Proteomes" id="UP001208186"/>
    </source>
</evidence>
<feature type="transmembrane region" description="Helical" evidence="1">
    <location>
        <begin position="35"/>
        <end position="59"/>
    </location>
</feature>
<proteinExistence type="predicted"/>
<feature type="transmembrane region" description="Helical" evidence="1">
    <location>
        <begin position="65"/>
        <end position="88"/>
    </location>
</feature>
<evidence type="ECO:0000313" key="2">
    <source>
        <dbReference type="EMBL" id="MCU4718088.1"/>
    </source>
</evidence>
<dbReference type="Proteomes" id="UP001209746">
    <property type="component" value="Unassembled WGS sequence"/>
</dbReference>
<gene>
    <name evidence="3" type="ORF">OB914_10545</name>
    <name evidence="2" type="ORF">OB916_08415</name>
</gene>
<sequence>MDTNEIGGAALVAGFLVVLFVLYRDPVSGLDAATNGVATVVYFVVLPAAGVLAGVYAYTDGPYSVVPLFLLGSYLGVFGLALTLGSVLGPDPIGLPLGFGIVLLSLSLVVLVASVLRSTASVRLDFLQSPSR</sequence>
<evidence type="ECO:0000256" key="1">
    <source>
        <dbReference type="SAM" id="Phobius"/>
    </source>
</evidence>
<accession>A0AAE3ICV6</accession>
<dbReference type="AlphaFoldDB" id="A0AAE3ICV6"/>
<feature type="transmembrane region" description="Helical" evidence="1">
    <location>
        <begin position="95"/>
        <end position="116"/>
    </location>
</feature>
<keyword evidence="1" id="KW-0812">Transmembrane</keyword>
<keyword evidence="4" id="KW-1185">Reference proteome</keyword>
<dbReference type="RefSeq" id="WP_315908845.1">
    <property type="nucleotide sequence ID" value="NZ_JAOPKC010000007.1"/>
</dbReference>
<evidence type="ECO:0000313" key="5">
    <source>
        <dbReference type="Proteomes" id="UP001209746"/>
    </source>
</evidence>
<reference evidence="3" key="1">
    <citation type="submission" date="2023-02" db="EMBL/GenBank/DDBJ databases">
        <title>Enrichment on poylsaccharides allowed isolation of novel metabolic and taxonomic groups of Haloarchaea.</title>
        <authorList>
            <person name="Sorokin D.Y."/>
            <person name="Elcheninov A.G."/>
            <person name="Khizhniak T.V."/>
            <person name="Kolganova T.V."/>
            <person name="Kublanov I.V."/>
        </authorList>
    </citation>
    <scope>NUCLEOTIDE SEQUENCE</scope>
    <source>
        <strain evidence="2 4">HArc-curdl5-1</strain>
        <strain evidence="3">HArc-curdl7</strain>
    </source>
</reference>
<keyword evidence="1" id="KW-0472">Membrane</keyword>
<feature type="transmembrane region" description="Helical" evidence="1">
    <location>
        <begin position="6"/>
        <end position="23"/>
    </location>
</feature>
<dbReference type="Proteomes" id="UP001208186">
    <property type="component" value="Unassembled WGS sequence"/>
</dbReference>
<protein>
    <submittedName>
        <fullName evidence="3">Uncharacterized protein</fullName>
    </submittedName>
</protein>